<gene>
    <name evidence="1" type="ordered locus">MSMEI_2495</name>
</gene>
<evidence type="ECO:0000313" key="2">
    <source>
        <dbReference type="Proteomes" id="UP000006158"/>
    </source>
</evidence>
<name>I7FJP4_MYCS2</name>
<sequence>MLARGSEADKGRGAFEVGEVRLDTNVSASGAWCAGGRVVSLDFDGLHVNSIRKGLPGEGGQVPVDGAEIVLFPGRLPVPAPQLARVAAHARTLAAVAYEDISANGDNPVTAHAHWGVFQRFPVVTRTMTAVWRMMAARSFDDLAGELEIGFVHPRTIGEHVTLSLIIGDAHGLLDAVATQALRGSLIDTTLVRDLHDPASSVARRVADEPDIWFQPLIAGFERDPGRGFRRC</sequence>
<proteinExistence type="predicted"/>
<dbReference type="AlphaFoldDB" id="I7FJP4"/>
<dbReference type="Proteomes" id="UP000006158">
    <property type="component" value="Chromosome"/>
</dbReference>
<reference evidence="1 2" key="2">
    <citation type="journal article" date="2009" name="Genome Res.">
        <title>Ortho-proteogenomics: multiple proteomes investigation through orthology and a new MS-based protocol.</title>
        <authorList>
            <person name="Gallien S."/>
            <person name="Perrodou E."/>
            <person name="Carapito C."/>
            <person name="Deshayes C."/>
            <person name="Reyrat J.M."/>
            <person name="Van Dorsselaer A."/>
            <person name="Poch O."/>
            <person name="Schaeffer C."/>
            <person name="Lecompte O."/>
        </authorList>
    </citation>
    <scope>NUCLEOTIDE SEQUENCE [LARGE SCALE GENOMIC DNA]</scope>
    <source>
        <strain evidence="2">ATCC 700084 / mc(2)155</strain>
    </source>
</reference>
<dbReference type="EMBL" id="CP001663">
    <property type="protein sequence ID" value="AFP38963.1"/>
    <property type="molecule type" value="Genomic_DNA"/>
</dbReference>
<reference evidence="1 2" key="1">
    <citation type="journal article" date="2007" name="Genome Biol.">
        <title>Interrupted coding sequences in Mycobacterium smegmatis: authentic mutations or sequencing errors?</title>
        <authorList>
            <person name="Deshayes C."/>
            <person name="Perrodou E."/>
            <person name="Gallien S."/>
            <person name="Euphrasie D."/>
            <person name="Schaeffer C."/>
            <person name="Van-Dorsselaer A."/>
            <person name="Poch O."/>
            <person name="Lecompte O."/>
            <person name="Reyrat J.M."/>
        </authorList>
    </citation>
    <scope>NUCLEOTIDE SEQUENCE [LARGE SCALE GENOMIC DNA]</scope>
    <source>
        <strain evidence="2">ATCC 700084 / mc(2)155</strain>
    </source>
</reference>
<dbReference type="KEGG" id="msb:LJ00_12715"/>
<dbReference type="KEGG" id="msg:MSMEI_2495"/>
<organism evidence="1 2">
    <name type="scientific">Mycolicibacterium smegmatis (strain ATCC 700084 / mc(2)155)</name>
    <name type="common">Mycobacterium smegmatis</name>
    <dbReference type="NCBI Taxonomy" id="246196"/>
    <lineage>
        <taxon>Bacteria</taxon>
        <taxon>Bacillati</taxon>
        <taxon>Actinomycetota</taxon>
        <taxon>Actinomycetes</taxon>
        <taxon>Mycobacteriales</taxon>
        <taxon>Mycobacteriaceae</taxon>
        <taxon>Mycolicibacterium</taxon>
    </lineage>
</organism>
<accession>I7FJP4</accession>
<dbReference type="PATRIC" id="fig|246196.56.peg.2555"/>
<protein>
    <submittedName>
        <fullName evidence="1">Uncharacterized protein</fullName>
    </submittedName>
</protein>
<evidence type="ECO:0000313" key="1">
    <source>
        <dbReference type="EMBL" id="AFP38963.1"/>
    </source>
</evidence>